<keyword evidence="6" id="KW-0764">Sulfate transport</keyword>
<dbReference type="InterPro" id="IPR000515">
    <property type="entry name" value="MetI-like"/>
</dbReference>
<evidence type="ECO:0000313" key="12">
    <source>
        <dbReference type="Proteomes" id="UP000249451"/>
    </source>
</evidence>
<accession>A0A2W5D425</accession>
<keyword evidence="4 9" id="KW-0812">Transmembrane</keyword>
<dbReference type="AlphaFoldDB" id="A0A2W5D425"/>
<evidence type="ECO:0000256" key="8">
    <source>
        <dbReference type="ARBA" id="ARBA00025323"/>
    </source>
</evidence>
<evidence type="ECO:0000256" key="2">
    <source>
        <dbReference type="ARBA" id="ARBA00011779"/>
    </source>
</evidence>
<protein>
    <submittedName>
        <fullName evidence="11">Molybdenum ABC transporter permease</fullName>
    </submittedName>
</protein>
<keyword evidence="7 9" id="KW-0472">Membrane</keyword>
<dbReference type="PANTHER" id="PTHR30406">
    <property type="entry name" value="SULFATE TRANSPORT SYSTEM PERMEASE PROTEIN"/>
    <property type="match status" value="1"/>
</dbReference>
<feature type="transmembrane region" description="Helical" evidence="9">
    <location>
        <begin position="7"/>
        <end position="30"/>
    </location>
</feature>
<dbReference type="Pfam" id="PF00528">
    <property type="entry name" value="BPD_transp_1"/>
    <property type="match status" value="1"/>
</dbReference>
<dbReference type="GO" id="GO:0015419">
    <property type="term" value="F:ABC-type sulfate transporter activity"/>
    <property type="evidence" value="ECO:0007669"/>
    <property type="project" value="InterPro"/>
</dbReference>
<comment type="function">
    <text evidence="8">Part of the ABC transporter complex CysAWTP (TC 3.A.1.6.1) involved in sulfate/thiosulfate import. Probably responsible for the translocation of the substrate across the membrane.</text>
</comment>
<feature type="transmembrane region" description="Helical" evidence="9">
    <location>
        <begin position="88"/>
        <end position="113"/>
    </location>
</feature>
<dbReference type="PROSITE" id="PS50928">
    <property type="entry name" value="ABC_TM1"/>
    <property type="match status" value="1"/>
</dbReference>
<comment type="similarity">
    <text evidence="9">Belongs to the binding-protein-dependent transport system permease family.</text>
</comment>
<sequence>MSSRAFPLWTLALAIPAFALIAGPMLGLLLNIPWPKALQLVTAPEVLTSLGLSLSTAAVATALSGLFGVPLALWLARLQRRRPGFSQFIQLAVYAPLVLSPVVSGLALVFFWGRPGLLGPLLERAGWSVAYTTLGVVVVQVFVALPFVVATAVTALRSVPDSVQDAAAVDGASRSETLRLVILPIAWPGIAVGLVLAFARSLGEYGATLTFAGNVAGRTRTLPLLIELGLSSNDMDRALGACLVLLAVYVLVVGGIAGLRLVQPSRRG</sequence>
<name>A0A2W5D425_9CORY</name>
<comment type="subcellular location">
    <subcellularLocation>
        <location evidence="9">Cell membrane</location>
        <topology evidence="9">Multi-pass membrane protein</topology>
    </subcellularLocation>
    <subcellularLocation>
        <location evidence="1">Membrane</location>
        <topology evidence="1">Multi-pass membrane protein</topology>
    </subcellularLocation>
</comment>
<dbReference type="InterPro" id="IPR005667">
    <property type="entry name" value="Sulph_transpt2"/>
</dbReference>
<feature type="domain" description="ABC transmembrane type-1" evidence="10">
    <location>
        <begin position="50"/>
        <end position="257"/>
    </location>
</feature>
<evidence type="ECO:0000256" key="1">
    <source>
        <dbReference type="ARBA" id="ARBA00004141"/>
    </source>
</evidence>
<dbReference type="PANTHER" id="PTHR30406:SF8">
    <property type="entry name" value="SULFATE TRANSPORT SYSTEM PERMEASE PROTEIN CYST"/>
    <property type="match status" value="1"/>
</dbReference>
<proteinExistence type="inferred from homology"/>
<feature type="transmembrane region" description="Helical" evidence="9">
    <location>
        <begin position="177"/>
        <end position="199"/>
    </location>
</feature>
<keyword evidence="3 9" id="KW-0813">Transport</keyword>
<evidence type="ECO:0000256" key="9">
    <source>
        <dbReference type="RuleBase" id="RU363032"/>
    </source>
</evidence>
<dbReference type="SUPFAM" id="SSF161098">
    <property type="entry name" value="MetI-like"/>
    <property type="match status" value="1"/>
</dbReference>
<comment type="subunit">
    <text evidence="2">The complex is composed of two ATP-binding proteins (CysA), two transmembrane proteins (CysT and CysW) and a solute-binding protein (CysP).</text>
</comment>
<feature type="transmembrane region" description="Helical" evidence="9">
    <location>
        <begin position="133"/>
        <end position="156"/>
    </location>
</feature>
<dbReference type="InterPro" id="IPR035906">
    <property type="entry name" value="MetI-like_sf"/>
</dbReference>
<dbReference type="GO" id="GO:0005886">
    <property type="term" value="C:plasma membrane"/>
    <property type="evidence" value="ECO:0007669"/>
    <property type="project" value="UniProtKB-SubCell"/>
</dbReference>
<evidence type="ECO:0000259" key="10">
    <source>
        <dbReference type="PROSITE" id="PS50928"/>
    </source>
</evidence>
<evidence type="ECO:0000256" key="7">
    <source>
        <dbReference type="ARBA" id="ARBA00023136"/>
    </source>
</evidence>
<dbReference type="Gene3D" id="1.10.3720.10">
    <property type="entry name" value="MetI-like"/>
    <property type="match status" value="1"/>
</dbReference>
<reference evidence="11 12" key="1">
    <citation type="submission" date="2017-11" db="EMBL/GenBank/DDBJ databases">
        <title>Infants hospitalized years apart are colonized by the same room-sourced microbial strains.</title>
        <authorList>
            <person name="Brooks B."/>
            <person name="Olm M.R."/>
            <person name="Firek B.A."/>
            <person name="Baker R."/>
            <person name="Thomas B.C."/>
            <person name="Morowitz M.J."/>
            <person name="Banfield J.F."/>
        </authorList>
    </citation>
    <scope>NUCLEOTIDE SEQUENCE [LARGE SCALE GENOMIC DNA]</scope>
    <source>
        <strain evidence="11">S2_012_000_R3_87</strain>
    </source>
</reference>
<evidence type="ECO:0000313" key="11">
    <source>
        <dbReference type="EMBL" id="PZP00769.1"/>
    </source>
</evidence>
<organism evidence="11 12">
    <name type="scientific">Corynebacterium urealyticum</name>
    <dbReference type="NCBI Taxonomy" id="43771"/>
    <lineage>
        <taxon>Bacteria</taxon>
        <taxon>Bacillati</taxon>
        <taxon>Actinomycetota</taxon>
        <taxon>Actinomycetes</taxon>
        <taxon>Mycobacteriales</taxon>
        <taxon>Corynebacteriaceae</taxon>
        <taxon>Corynebacterium</taxon>
    </lineage>
</organism>
<dbReference type="EMBL" id="QFNY01000111">
    <property type="protein sequence ID" value="PZP00769.1"/>
    <property type="molecule type" value="Genomic_DNA"/>
</dbReference>
<comment type="caution">
    <text evidence="11">The sequence shown here is derived from an EMBL/GenBank/DDBJ whole genome shotgun (WGS) entry which is preliminary data.</text>
</comment>
<evidence type="ECO:0000256" key="3">
    <source>
        <dbReference type="ARBA" id="ARBA00022448"/>
    </source>
</evidence>
<dbReference type="CDD" id="cd06261">
    <property type="entry name" value="TM_PBP2"/>
    <property type="match status" value="1"/>
</dbReference>
<keyword evidence="5 9" id="KW-1133">Transmembrane helix</keyword>
<dbReference type="Proteomes" id="UP000249451">
    <property type="component" value="Unassembled WGS sequence"/>
</dbReference>
<feature type="transmembrane region" description="Helical" evidence="9">
    <location>
        <begin position="238"/>
        <end position="262"/>
    </location>
</feature>
<evidence type="ECO:0000256" key="4">
    <source>
        <dbReference type="ARBA" id="ARBA00022692"/>
    </source>
</evidence>
<evidence type="ECO:0000256" key="5">
    <source>
        <dbReference type="ARBA" id="ARBA00022989"/>
    </source>
</evidence>
<gene>
    <name evidence="11" type="ORF">DI609_05705</name>
</gene>
<feature type="transmembrane region" description="Helical" evidence="9">
    <location>
        <begin position="50"/>
        <end position="76"/>
    </location>
</feature>
<evidence type="ECO:0000256" key="6">
    <source>
        <dbReference type="ARBA" id="ARBA00023032"/>
    </source>
</evidence>